<keyword evidence="4" id="KW-0325">Glycoprotein</keyword>
<dbReference type="CDD" id="cd00055">
    <property type="entry name" value="EGF_Lam"/>
    <property type="match status" value="3"/>
</dbReference>
<dbReference type="PANTHER" id="PTHR10574:SF406">
    <property type="entry name" value="LAMININ SUBUNIT ALPHA 5"/>
    <property type="match status" value="1"/>
</dbReference>
<dbReference type="SUPFAM" id="SSF57196">
    <property type="entry name" value="EGF/Laminin"/>
    <property type="match status" value="2"/>
</dbReference>
<evidence type="ECO:0000313" key="7">
    <source>
        <dbReference type="Proteomes" id="UP000095280"/>
    </source>
</evidence>
<reference evidence="8" key="1">
    <citation type="submission" date="2016-11" db="UniProtKB">
        <authorList>
            <consortium name="WormBaseParasite"/>
        </authorList>
    </citation>
    <scope>IDENTIFICATION</scope>
</reference>
<keyword evidence="2" id="KW-0677">Repeat</keyword>
<accession>A0A1I8IZ29</accession>
<dbReference type="PROSITE" id="PS01248">
    <property type="entry name" value="EGF_LAM_1"/>
    <property type="match status" value="1"/>
</dbReference>
<feature type="domain" description="Laminin EGF-like" evidence="6">
    <location>
        <begin position="102"/>
        <end position="138"/>
    </location>
</feature>
<evidence type="ECO:0000256" key="2">
    <source>
        <dbReference type="ARBA" id="ARBA00022737"/>
    </source>
</evidence>
<protein>
    <submittedName>
        <fullName evidence="8">Laminin EGF-like domain-containing protein</fullName>
    </submittedName>
</protein>
<dbReference type="AlphaFoldDB" id="A0A1I8IZ29"/>
<evidence type="ECO:0000313" key="8">
    <source>
        <dbReference type="WBParaSite" id="maker-uti_cns_0037469-snap-gene-0.2-mRNA-1"/>
    </source>
</evidence>
<evidence type="ECO:0000256" key="1">
    <source>
        <dbReference type="ARBA" id="ARBA00022729"/>
    </source>
</evidence>
<dbReference type="InterPro" id="IPR050440">
    <property type="entry name" value="Laminin/Netrin_ECM"/>
</dbReference>
<keyword evidence="1" id="KW-0732">Signal</keyword>
<keyword evidence="5" id="KW-0424">Laminin EGF-like domain</keyword>
<evidence type="ECO:0000256" key="4">
    <source>
        <dbReference type="ARBA" id="ARBA00023180"/>
    </source>
</evidence>
<dbReference type="InterPro" id="IPR002049">
    <property type="entry name" value="LE_dom"/>
</dbReference>
<keyword evidence="3" id="KW-1015">Disulfide bond</keyword>
<keyword evidence="7" id="KW-1185">Reference proteome</keyword>
<dbReference type="GO" id="GO:0009888">
    <property type="term" value="P:tissue development"/>
    <property type="evidence" value="ECO:0007669"/>
    <property type="project" value="TreeGrafter"/>
</dbReference>
<dbReference type="Gene3D" id="2.10.25.10">
    <property type="entry name" value="Laminin"/>
    <property type="match status" value="2"/>
</dbReference>
<dbReference type="PANTHER" id="PTHR10574">
    <property type="entry name" value="NETRIN/LAMININ-RELATED"/>
    <property type="match status" value="1"/>
</dbReference>
<evidence type="ECO:0000256" key="3">
    <source>
        <dbReference type="ARBA" id="ARBA00023157"/>
    </source>
</evidence>
<evidence type="ECO:0000259" key="6">
    <source>
        <dbReference type="PROSITE" id="PS01248"/>
    </source>
</evidence>
<proteinExistence type="predicted"/>
<evidence type="ECO:0000256" key="5">
    <source>
        <dbReference type="ARBA" id="ARBA00023292"/>
    </source>
</evidence>
<dbReference type="WBParaSite" id="maker-uti_cns_0037469-snap-gene-0.2-mRNA-1">
    <property type="protein sequence ID" value="maker-uti_cns_0037469-snap-gene-0.2-mRNA-1"/>
    <property type="gene ID" value="maker-uti_cns_0037469-snap-gene-0.2"/>
</dbReference>
<dbReference type="SMART" id="SM00180">
    <property type="entry name" value="EGF_Lam"/>
    <property type="match status" value="3"/>
</dbReference>
<dbReference type="InterPro" id="IPR056863">
    <property type="entry name" value="LMN_ATRN_NET-like_EGF"/>
</dbReference>
<name>A0A1I8IZ29_9PLAT</name>
<sequence>ASAASGGPRLDPKELRICDHNTVGFKCDQCADGYYGNASSGVPDACKPCPCPATPPDLRSGQVICTPLPGGPVGNSMRHLRVELLRQAAQLPQVCHPDTGVCTKCIHETGGDKCERCKNGYYGNALATSGVKCRSCGCHPAAGTNLTATCNPVSGECQCLPNVDGRRASSTSAAGRVGEFCACNYTGTGGSATCHARHRRLQLPVRSGRAEVRLLPARFFNFTERGCTPCQCNPLGIRDPAQVMLTPSATPAGSAAASSTLLAPSAIAALKTGSTSHAMPEVPDCYGVVQQLVNDLRSELAIIETLFDQTPNISAVGDVRGKLERARDRAIRLVRYLETLLGPGLSQTNQRLMQNLSRMLDEASNNLAKADTDLNQAQTFCQVACQLSNESCNSLEIDAKLRPINVTLEQAQALLQDYLGLAGDVNKTNTDLL</sequence>
<dbReference type="FunFam" id="2.10.25.10:FF:000051">
    <property type="entry name" value="Laminin subunit alpha 4"/>
    <property type="match status" value="1"/>
</dbReference>
<organism evidence="7 8">
    <name type="scientific">Macrostomum lignano</name>
    <dbReference type="NCBI Taxonomy" id="282301"/>
    <lineage>
        <taxon>Eukaryota</taxon>
        <taxon>Metazoa</taxon>
        <taxon>Spiralia</taxon>
        <taxon>Lophotrochozoa</taxon>
        <taxon>Platyhelminthes</taxon>
        <taxon>Rhabditophora</taxon>
        <taxon>Macrostomorpha</taxon>
        <taxon>Macrostomida</taxon>
        <taxon>Macrostomidae</taxon>
        <taxon>Macrostomum</taxon>
    </lineage>
</organism>
<dbReference type="Proteomes" id="UP000095280">
    <property type="component" value="Unplaced"/>
</dbReference>
<dbReference type="Pfam" id="PF24973">
    <property type="entry name" value="EGF_LMN_ATRN"/>
    <property type="match status" value="1"/>
</dbReference>
<dbReference type="GO" id="GO:0009887">
    <property type="term" value="P:animal organ morphogenesis"/>
    <property type="evidence" value="ECO:0007669"/>
    <property type="project" value="TreeGrafter"/>
</dbReference>
<dbReference type="Pfam" id="PF00053">
    <property type="entry name" value="EGF_laminin"/>
    <property type="match status" value="2"/>
</dbReference>